<evidence type="ECO:0000313" key="2">
    <source>
        <dbReference type="EMBL" id="MDQ0156249.1"/>
    </source>
</evidence>
<dbReference type="PANTHER" id="PTHR48079:SF6">
    <property type="entry name" value="NAD(P)-BINDING DOMAIN-CONTAINING PROTEIN-RELATED"/>
    <property type="match status" value="1"/>
</dbReference>
<organism evidence="2 3">
    <name type="scientific">Anoxybacillus andreesenii</name>
    <dbReference type="NCBI Taxonomy" id="1325932"/>
    <lineage>
        <taxon>Bacteria</taxon>
        <taxon>Bacillati</taxon>
        <taxon>Bacillota</taxon>
        <taxon>Bacilli</taxon>
        <taxon>Bacillales</taxon>
        <taxon>Anoxybacillaceae</taxon>
        <taxon>Anoxybacillus</taxon>
    </lineage>
</organism>
<dbReference type="PANTHER" id="PTHR48079">
    <property type="entry name" value="PROTEIN YEEZ"/>
    <property type="match status" value="1"/>
</dbReference>
<reference evidence="2 3" key="1">
    <citation type="submission" date="2023-07" db="EMBL/GenBank/DDBJ databases">
        <title>Genomic Encyclopedia of Type Strains, Phase IV (KMG-IV): sequencing the most valuable type-strain genomes for metagenomic binning, comparative biology and taxonomic classification.</title>
        <authorList>
            <person name="Goeker M."/>
        </authorList>
    </citation>
    <scope>NUCLEOTIDE SEQUENCE [LARGE SCALE GENOMIC DNA]</scope>
    <source>
        <strain evidence="2 3">DSM 23948</strain>
    </source>
</reference>
<name>A0ABT9V5L9_9BACL</name>
<proteinExistence type="predicted"/>
<dbReference type="Pfam" id="PF13460">
    <property type="entry name" value="NAD_binding_10"/>
    <property type="match status" value="1"/>
</dbReference>
<evidence type="ECO:0000313" key="3">
    <source>
        <dbReference type="Proteomes" id="UP001231362"/>
    </source>
</evidence>
<gene>
    <name evidence="2" type="ORF">J2S07_002568</name>
</gene>
<dbReference type="Gene3D" id="3.40.50.720">
    <property type="entry name" value="NAD(P)-binding Rossmann-like Domain"/>
    <property type="match status" value="1"/>
</dbReference>
<keyword evidence="3" id="KW-1185">Reference proteome</keyword>
<dbReference type="InterPro" id="IPR051783">
    <property type="entry name" value="NAD(P)-dependent_oxidoreduct"/>
</dbReference>
<evidence type="ECO:0000259" key="1">
    <source>
        <dbReference type="Pfam" id="PF13460"/>
    </source>
</evidence>
<dbReference type="InterPro" id="IPR036291">
    <property type="entry name" value="NAD(P)-bd_dom_sf"/>
</dbReference>
<feature type="domain" description="NAD(P)-binding" evidence="1">
    <location>
        <begin position="8"/>
        <end position="163"/>
    </location>
</feature>
<protein>
    <submittedName>
        <fullName evidence="2">Nucleoside-diphosphate-sugar epimerase</fullName>
    </submittedName>
</protein>
<dbReference type="InterPro" id="IPR016040">
    <property type="entry name" value="NAD(P)-bd_dom"/>
</dbReference>
<comment type="caution">
    <text evidence="2">The sequence shown here is derived from an EMBL/GenBank/DDBJ whole genome shotgun (WGS) entry which is preliminary data.</text>
</comment>
<dbReference type="SUPFAM" id="SSF51735">
    <property type="entry name" value="NAD(P)-binding Rossmann-fold domains"/>
    <property type="match status" value="1"/>
</dbReference>
<accession>A0ABT9V5L9</accession>
<dbReference type="EMBL" id="JAUSTU010000011">
    <property type="protein sequence ID" value="MDQ0156249.1"/>
    <property type="molecule type" value="Genomic_DNA"/>
</dbReference>
<dbReference type="RefSeq" id="WP_307150767.1">
    <property type="nucleotide sequence ID" value="NZ_JAUSTU010000011.1"/>
</dbReference>
<sequence>MKKALVVGATGGMGYAIVKELILRGVEVIAFARTKSKIDQLFGDEQNVKACAGDVFNMEDLLEAAKDVDVIFQAGNIPYSAWEEKLELFMGNILAAAKSQSAKLVVVDNIYAYGRSDGKKVSEDFPKNPHTKKGRIRLRVEKLIKESGIPFVIAHFPDFYGPNAENTILHYTLKGVANDKKSSYVGNQEIAREFIFTPDGAKAIVNLALENNAYGQNWNIPGYGVIKGREIIELIRENIDYQKGVSTISKSMIRFLGLFNRDMREVVEMFYLNEEPVVLSGSKYEQYFGELPRTSYREGLKQTIEYMRKNLL</sequence>
<dbReference type="Proteomes" id="UP001231362">
    <property type="component" value="Unassembled WGS sequence"/>
</dbReference>